<feature type="compositionally biased region" description="Low complexity" evidence="6">
    <location>
        <begin position="227"/>
        <end position="244"/>
    </location>
</feature>
<feature type="compositionally biased region" description="Basic and acidic residues" evidence="6">
    <location>
        <begin position="839"/>
        <end position="854"/>
    </location>
</feature>
<name>A0A0H2S760_9AGAM</name>
<dbReference type="PANTHER" id="PTHR24006:SF733">
    <property type="entry name" value="RE52890P"/>
    <property type="match status" value="1"/>
</dbReference>
<evidence type="ECO:0000256" key="4">
    <source>
        <dbReference type="ARBA" id="ARBA00022801"/>
    </source>
</evidence>
<dbReference type="GO" id="GO:0016579">
    <property type="term" value="P:protein deubiquitination"/>
    <property type="evidence" value="ECO:0007669"/>
    <property type="project" value="InterPro"/>
</dbReference>
<feature type="compositionally biased region" description="Polar residues" evidence="6">
    <location>
        <begin position="788"/>
        <end position="798"/>
    </location>
</feature>
<dbReference type="SUPFAM" id="SSF54001">
    <property type="entry name" value="Cysteine proteinases"/>
    <property type="match status" value="1"/>
</dbReference>
<feature type="region of interest" description="Disordered" evidence="6">
    <location>
        <begin position="451"/>
        <end position="865"/>
    </location>
</feature>
<dbReference type="GO" id="GO:0004843">
    <property type="term" value="F:cysteine-type deubiquitinase activity"/>
    <property type="evidence" value="ECO:0007669"/>
    <property type="project" value="UniProtKB-UniRule"/>
</dbReference>
<dbReference type="PROSITE" id="PS50235">
    <property type="entry name" value="USP_3"/>
    <property type="match status" value="1"/>
</dbReference>
<dbReference type="InterPro" id="IPR028889">
    <property type="entry name" value="USP"/>
</dbReference>
<feature type="compositionally biased region" description="Low complexity" evidence="6">
    <location>
        <begin position="526"/>
        <end position="536"/>
    </location>
</feature>
<feature type="region of interest" description="Disordered" evidence="6">
    <location>
        <begin position="83"/>
        <end position="134"/>
    </location>
</feature>
<comment type="catalytic activity">
    <reaction evidence="1 5">
        <text>Thiol-dependent hydrolysis of ester, thioester, amide, peptide and isopeptide bonds formed by the C-terminal Gly of ubiquitin (a 76-residue protein attached to proteins as an intracellular targeting signal).</text>
        <dbReference type="EC" id="3.4.19.12"/>
    </reaction>
</comment>
<dbReference type="GO" id="GO:0005829">
    <property type="term" value="C:cytosol"/>
    <property type="evidence" value="ECO:0007669"/>
    <property type="project" value="TreeGrafter"/>
</dbReference>
<dbReference type="InterPro" id="IPR018200">
    <property type="entry name" value="USP_CS"/>
</dbReference>
<comment type="similarity">
    <text evidence="2 5">Belongs to the peptidase C19 family.</text>
</comment>
<accession>A0A0H2S760</accession>
<dbReference type="InterPro" id="IPR050164">
    <property type="entry name" value="Peptidase_C19"/>
</dbReference>
<dbReference type="AlphaFoldDB" id="A0A0H2S760"/>
<keyword evidence="5" id="KW-0833">Ubl conjugation pathway</keyword>
<dbReference type="PROSITE" id="PS00973">
    <property type="entry name" value="USP_2"/>
    <property type="match status" value="1"/>
</dbReference>
<evidence type="ECO:0000256" key="6">
    <source>
        <dbReference type="SAM" id="MobiDB-lite"/>
    </source>
</evidence>
<evidence type="ECO:0000256" key="1">
    <source>
        <dbReference type="ARBA" id="ARBA00000707"/>
    </source>
</evidence>
<keyword evidence="9" id="KW-1185">Reference proteome</keyword>
<dbReference type="Pfam" id="PF00443">
    <property type="entry name" value="UCH"/>
    <property type="match status" value="1"/>
</dbReference>
<feature type="compositionally biased region" description="Pro residues" evidence="6">
    <location>
        <begin position="89"/>
        <end position="98"/>
    </location>
</feature>
<feature type="compositionally biased region" description="Polar residues" evidence="6">
    <location>
        <begin position="757"/>
        <end position="768"/>
    </location>
</feature>
<gene>
    <name evidence="8" type="ORF">SCHPADRAFT_923967</name>
</gene>
<keyword evidence="4 5" id="KW-0378">Hydrolase</keyword>
<feature type="region of interest" description="Disordered" evidence="6">
    <location>
        <begin position="205"/>
        <end position="244"/>
    </location>
</feature>
<keyword evidence="3 5" id="KW-0645">Protease</keyword>
<dbReference type="InParanoid" id="A0A0H2S760"/>
<dbReference type="InterPro" id="IPR001394">
    <property type="entry name" value="Peptidase_C19_UCH"/>
</dbReference>
<dbReference type="STRING" id="27342.A0A0H2S760"/>
<evidence type="ECO:0000313" key="9">
    <source>
        <dbReference type="Proteomes" id="UP000053477"/>
    </source>
</evidence>
<feature type="domain" description="USP" evidence="7">
    <location>
        <begin position="44"/>
        <end position="441"/>
    </location>
</feature>
<evidence type="ECO:0000256" key="2">
    <source>
        <dbReference type="ARBA" id="ARBA00009085"/>
    </source>
</evidence>
<evidence type="ECO:0000313" key="8">
    <source>
        <dbReference type="EMBL" id="KLO20145.1"/>
    </source>
</evidence>
<dbReference type="PROSITE" id="PS00972">
    <property type="entry name" value="USP_1"/>
    <property type="match status" value="1"/>
</dbReference>
<evidence type="ECO:0000259" key="7">
    <source>
        <dbReference type="PROSITE" id="PS50235"/>
    </source>
</evidence>
<dbReference type="EC" id="3.4.19.12" evidence="5"/>
<feature type="compositionally biased region" description="Low complexity" evidence="6">
    <location>
        <begin position="506"/>
        <end position="516"/>
    </location>
</feature>
<dbReference type="Gene3D" id="3.90.70.10">
    <property type="entry name" value="Cysteine proteinases"/>
    <property type="match status" value="1"/>
</dbReference>
<protein>
    <recommendedName>
        <fullName evidence="5">Ubiquitin carboxyl-terminal hydrolase</fullName>
        <ecNumber evidence="5">3.4.19.12</ecNumber>
    </recommendedName>
</protein>
<feature type="compositionally biased region" description="Pro residues" evidence="6">
    <location>
        <begin position="705"/>
        <end position="722"/>
    </location>
</feature>
<feature type="compositionally biased region" description="Pro residues" evidence="6">
    <location>
        <begin position="563"/>
        <end position="577"/>
    </location>
</feature>
<organism evidence="8 9">
    <name type="scientific">Schizopora paradoxa</name>
    <dbReference type="NCBI Taxonomy" id="27342"/>
    <lineage>
        <taxon>Eukaryota</taxon>
        <taxon>Fungi</taxon>
        <taxon>Dikarya</taxon>
        <taxon>Basidiomycota</taxon>
        <taxon>Agaricomycotina</taxon>
        <taxon>Agaricomycetes</taxon>
        <taxon>Hymenochaetales</taxon>
        <taxon>Schizoporaceae</taxon>
        <taxon>Schizopora</taxon>
    </lineage>
</organism>
<dbReference type="GO" id="GO:0006508">
    <property type="term" value="P:proteolysis"/>
    <property type="evidence" value="ECO:0007669"/>
    <property type="project" value="UniProtKB-KW"/>
</dbReference>
<reference evidence="8 9" key="1">
    <citation type="submission" date="2015-04" db="EMBL/GenBank/DDBJ databases">
        <title>Complete genome sequence of Schizopora paradoxa KUC8140, a cosmopolitan wood degrader in East Asia.</title>
        <authorList>
            <consortium name="DOE Joint Genome Institute"/>
            <person name="Min B."/>
            <person name="Park H."/>
            <person name="Jang Y."/>
            <person name="Kim J.-J."/>
            <person name="Kim K.H."/>
            <person name="Pangilinan J."/>
            <person name="Lipzen A."/>
            <person name="Riley R."/>
            <person name="Grigoriev I.V."/>
            <person name="Spatafora J.W."/>
            <person name="Choi I.-G."/>
        </authorList>
    </citation>
    <scope>NUCLEOTIDE SEQUENCE [LARGE SCALE GENOMIC DNA]</scope>
    <source>
        <strain evidence="8 9">KUC8140</strain>
    </source>
</reference>
<evidence type="ECO:0000256" key="3">
    <source>
        <dbReference type="ARBA" id="ARBA00022670"/>
    </source>
</evidence>
<feature type="compositionally biased region" description="Low complexity" evidence="6">
    <location>
        <begin position="589"/>
        <end position="604"/>
    </location>
</feature>
<dbReference type="GO" id="GO:0005634">
    <property type="term" value="C:nucleus"/>
    <property type="evidence" value="ECO:0007669"/>
    <property type="project" value="TreeGrafter"/>
</dbReference>
<feature type="region of interest" description="Disordered" evidence="6">
    <location>
        <begin position="14"/>
        <end position="34"/>
    </location>
</feature>
<dbReference type="Proteomes" id="UP000053477">
    <property type="component" value="Unassembled WGS sequence"/>
</dbReference>
<dbReference type="EMBL" id="KQ085883">
    <property type="protein sequence ID" value="KLO20145.1"/>
    <property type="molecule type" value="Genomic_DNA"/>
</dbReference>
<dbReference type="FunCoup" id="A0A0H2S760">
    <property type="interactions" value="332"/>
</dbReference>
<dbReference type="InterPro" id="IPR038765">
    <property type="entry name" value="Papain-like_cys_pep_sf"/>
</dbReference>
<dbReference type="OrthoDB" id="27652at2759"/>
<dbReference type="PANTHER" id="PTHR24006">
    <property type="entry name" value="UBIQUITIN CARBOXYL-TERMINAL HYDROLASE"/>
    <property type="match status" value="1"/>
</dbReference>
<proteinExistence type="inferred from homology"/>
<dbReference type="CDD" id="cd02663">
    <property type="entry name" value="Peptidase_C19G"/>
    <property type="match status" value="1"/>
</dbReference>
<evidence type="ECO:0000256" key="5">
    <source>
        <dbReference type="RuleBase" id="RU366025"/>
    </source>
</evidence>
<keyword evidence="5" id="KW-0788">Thiol protease</keyword>
<feature type="compositionally biased region" description="Basic and acidic residues" evidence="6">
    <location>
        <begin position="667"/>
        <end position="682"/>
    </location>
</feature>
<sequence>MAFVGKWIGLGASQGAGGQNSTEDTQGEDSSKSQAIAKAEYKRFGLENFGNTCYANSVLQALYFCHPFRELVIQAPDSSNPIAPVVFSPAPPPPPTPPQTQQRIKNVRKPSSPDVRQAPDVSSQQIGVDKPTGPVIPLHPPSMFSALRALFVHISHNSLDKGIVAPRAFIEKLKKENEAFRTPMHQDAHEFLNFLLNKVAEDLQAEAGKERSRSPSGEDLLSNSVASSGPSTLGSRSHSSSSSSHSTLVQDLFEGILTSETRCLTCETVSSREEAFLDLSIDIEQNSSVTACLRQFSASEMLCQKNKFFCDSCCGLQEAEKRMKIKRLPNVLALHLKRFKYQENLQKYIKLTYRVAFPLELRLFNTVDDADDPDRLYELFAIVVHIGNGPNHGHYVAIVKSRGVWVIFDDDAVDTIKEADIPKYFGDSNSGCAYVLYYQAVDLDASSLGLRTADPEPCPPPSASAQQTPDAPPGLSHEEDSDASEPVPLTPAPALDLTSPPVKETSSPPLSVSIPSPESPQPAFASSTSNTPSSPNVKNGRFSLRHSPSKPNFAIRSDAAPPAAEPVPPVPTVPPIPTVKVHTEPDHPSASTLGSSTSTGSGKKSWFHWKSSKSSAKQSHRTSRPSEPPASQTQHDRSDDVSVRTSSTSSRAPLTGSSPINIPNGHGHHEPDPITPKEHIPSEGRPSSHYSPSSSRVNLHEPSKEVPPPVPELQQPEPPKAPFVPGHKKSQASFGSGSTAPPMRPARSERRPVTANAAPTSHSEYQSPPNFPGMPSSVPAVPMAIPRQSAQSTSTSESGDGVRRRNSVAVGAHSRPPPTSPMKRAPRKLSFSSGMLGFGRKDKDKDRHQARETESSPGTFPPLTA</sequence>